<keyword evidence="1" id="KW-0812">Transmembrane</keyword>
<accession>A0A9D1R709</accession>
<reference evidence="2" key="2">
    <citation type="submission" date="2021-04" db="EMBL/GenBank/DDBJ databases">
        <authorList>
            <person name="Gilroy R."/>
        </authorList>
    </citation>
    <scope>NUCLEOTIDE SEQUENCE</scope>
    <source>
        <strain evidence="2">CHK195-6426</strain>
    </source>
</reference>
<protein>
    <submittedName>
        <fullName evidence="2">Uncharacterized protein</fullName>
    </submittedName>
</protein>
<reference evidence="2" key="1">
    <citation type="journal article" date="2021" name="PeerJ">
        <title>Extensive microbial diversity within the chicken gut microbiome revealed by metagenomics and culture.</title>
        <authorList>
            <person name="Gilroy R."/>
            <person name="Ravi A."/>
            <person name="Getino M."/>
            <person name="Pursley I."/>
            <person name="Horton D.L."/>
            <person name="Alikhan N.F."/>
            <person name="Baker D."/>
            <person name="Gharbi K."/>
            <person name="Hall N."/>
            <person name="Watson M."/>
            <person name="Adriaenssens E.M."/>
            <person name="Foster-Nyarko E."/>
            <person name="Jarju S."/>
            <person name="Secka A."/>
            <person name="Antonio M."/>
            <person name="Oren A."/>
            <person name="Chaudhuri R.R."/>
            <person name="La Ragione R."/>
            <person name="Hildebrand F."/>
            <person name="Pallen M.J."/>
        </authorList>
    </citation>
    <scope>NUCLEOTIDE SEQUENCE</scope>
    <source>
        <strain evidence="2">CHK195-6426</strain>
    </source>
</reference>
<keyword evidence="1" id="KW-1133">Transmembrane helix</keyword>
<organism evidence="2 3">
    <name type="scientific">Candidatus Acetatifactor stercoripullorum</name>
    <dbReference type="NCBI Taxonomy" id="2838414"/>
    <lineage>
        <taxon>Bacteria</taxon>
        <taxon>Bacillati</taxon>
        <taxon>Bacillota</taxon>
        <taxon>Clostridia</taxon>
        <taxon>Lachnospirales</taxon>
        <taxon>Lachnospiraceae</taxon>
        <taxon>Acetatifactor</taxon>
    </lineage>
</organism>
<feature type="transmembrane region" description="Helical" evidence="1">
    <location>
        <begin position="113"/>
        <end position="138"/>
    </location>
</feature>
<sequence length="358" mass="39949">MEKKMLMTVIGILILCIWLFVIPIWVGELFVGADRLAGRLPFRLINGQLCLWGGFQLLCVPLVLAQKDYRFLVRLFLAYTVVLLLGATVLFLRRRKRPALYVVREHSFKERKVETAAWILFWVLLLFQLVQAVVMTYADGDDAYYVAVSSITENAGTMYRKLPYTGGTTELDARHGLAPFPIWIAFLASMSGIRTVSVAHVAVPVALIAMTYGIFYLIGEKLFAKRRECVPVFLIFTQLLVLFGDTSFYTVENFMIARSRQGKAALGSIIIPALFLLLLLLLEKIQEKEKIPPGFWVLLGAAMTAACLCSTMGALLVCMLMGITGICAAVCFRKWSVLLPMGCCCIPCVGFAVLYLLL</sequence>
<dbReference type="InterPro" id="IPR045723">
    <property type="entry name" value="DUF6077"/>
</dbReference>
<name>A0A9D1R709_9FIRM</name>
<feature type="transmembrane region" description="Helical" evidence="1">
    <location>
        <begin position="230"/>
        <end position="251"/>
    </location>
</feature>
<feature type="transmembrane region" description="Helical" evidence="1">
    <location>
        <begin position="6"/>
        <end position="32"/>
    </location>
</feature>
<keyword evidence="1" id="KW-0472">Membrane</keyword>
<comment type="caution">
    <text evidence="2">The sequence shown here is derived from an EMBL/GenBank/DDBJ whole genome shotgun (WGS) entry which is preliminary data.</text>
</comment>
<gene>
    <name evidence="2" type="ORF">H9742_13160</name>
</gene>
<dbReference type="AlphaFoldDB" id="A0A9D1R709"/>
<evidence type="ECO:0000256" key="1">
    <source>
        <dbReference type="SAM" id="Phobius"/>
    </source>
</evidence>
<feature type="transmembrane region" description="Helical" evidence="1">
    <location>
        <begin position="294"/>
        <end position="323"/>
    </location>
</feature>
<feature type="transmembrane region" description="Helical" evidence="1">
    <location>
        <begin position="197"/>
        <end position="218"/>
    </location>
</feature>
<feature type="transmembrane region" description="Helical" evidence="1">
    <location>
        <begin position="44"/>
        <end position="65"/>
    </location>
</feature>
<dbReference type="Pfam" id="PF19554">
    <property type="entry name" value="DUF6077"/>
    <property type="match status" value="1"/>
</dbReference>
<proteinExistence type="predicted"/>
<evidence type="ECO:0000313" key="3">
    <source>
        <dbReference type="Proteomes" id="UP000824265"/>
    </source>
</evidence>
<evidence type="ECO:0000313" key="2">
    <source>
        <dbReference type="EMBL" id="HIW82444.1"/>
    </source>
</evidence>
<feature type="transmembrane region" description="Helical" evidence="1">
    <location>
        <begin position="71"/>
        <end position="92"/>
    </location>
</feature>
<dbReference type="EMBL" id="DXGH01000072">
    <property type="protein sequence ID" value="HIW82444.1"/>
    <property type="molecule type" value="Genomic_DNA"/>
</dbReference>
<dbReference type="Proteomes" id="UP000824265">
    <property type="component" value="Unassembled WGS sequence"/>
</dbReference>
<feature type="transmembrane region" description="Helical" evidence="1">
    <location>
        <begin position="335"/>
        <end position="357"/>
    </location>
</feature>
<feature type="transmembrane region" description="Helical" evidence="1">
    <location>
        <begin position="263"/>
        <end position="282"/>
    </location>
</feature>